<dbReference type="Proteomes" id="UP000799753">
    <property type="component" value="Unassembled WGS sequence"/>
</dbReference>
<gene>
    <name evidence="2" type="ORF">P280DRAFT_78106</name>
</gene>
<feature type="region of interest" description="Disordered" evidence="1">
    <location>
        <begin position="45"/>
        <end position="128"/>
    </location>
</feature>
<proteinExistence type="predicted"/>
<sequence length="128" mass="14052">MVASFKVSNIEYQTHFITPLSSPTKYKTLHRPRLRDPQYIYIPKISTRNYNSPNNNNIPNTYTPTSKWVATSSPPPRKVSTSRSNRASLSATPSRGRLSTSGLSPSDAGRSRGTSTSPGLRKGSAVLQ</sequence>
<name>A0A6A6RU12_9PLEO</name>
<organism evidence="2 3">
    <name type="scientific">Massarina eburnea CBS 473.64</name>
    <dbReference type="NCBI Taxonomy" id="1395130"/>
    <lineage>
        <taxon>Eukaryota</taxon>
        <taxon>Fungi</taxon>
        <taxon>Dikarya</taxon>
        <taxon>Ascomycota</taxon>
        <taxon>Pezizomycotina</taxon>
        <taxon>Dothideomycetes</taxon>
        <taxon>Pleosporomycetidae</taxon>
        <taxon>Pleosporales</taxon>
        <taxon>Massarineae</taxon>
        <taxon>Massarinaceae</taxon>
        <taxon>Massarina</taxon>
    </lineage>
</organism>
<protein>
    <submittedName>
        <fullName evidence="2">Uncharacterized protein</fullName>
    </submittedName>
</protein>
<feature type="compositionally biased region" description="Low complexity" evidence="1">
    <location>
        <begin position="45"/>
        <end position="66"/>
    </location>
</feature>
<dbReference type="AlphaFoldDB" id="A0A6A6RU12"/>
<evidence type="ECO:0000313" key="2">
    <source>
        <dbReference type="EMBL" id="KAF2638201.1"/>
    </source>
</evidence>
<accession>A0A6A6RU12</accession>
<reference evidence="2" key="1">
    <citation type="journal article" date="2020" name="Stud. Mycol.">
        <title>101 Dothideomycetes genomes: a test case for predicting lifestyles and emergence of pathogens.</title>
        <authorList>
            <person name="Haridas S."/>
            <person name="Albert R."/>
            <person name="Binder M."/>
            <person name="Bloem J."/>
            <person name="Labutti K."/>
            <person name="Salamov A."/>
            <person name="Andreopoulos B."/>
            <person name="Baker S."/>
            <person name="Barry K."/>
            <person name="Bills G."/>
            <person name="Bluhm B."/>
            <person name="Cannon C."/>
            <person name="Castanera R."/>
            <person name="Culley D."/>
            <person name="Daum C."/>
            <person name="Ezra D."/>
            <person name="Gonzalez J."/>
            <person name="Henrissat B."/>
            <person name="Kuo A."/>
            <person name="Liang C."/>
            <person name="Lipzen A."/>
            <person name="Lutzoni F."/>
            <person name="Magnuson J."/>
            <person name="Mondo S."/>
            <person name="Nolan M."/>
            <person name="Ohm R."/>
            <person name="Pangilinan J."/>
            <person name="Park H.-J."/>
            <person name="Ramirez L."/>
            <person name="Alfaro M."/>
            <person name="Sun H."/>
            <person name="Tritt A."/>
            <person name="Yoshinaga Y."/>
            <person name="Zwiers L.-H."/>
            <person name="Turgeon B."/>
            <person name="Goodwin S."/>
            <person name="Spatafora J."/>
            <person name="Crous P."/>
            <person name="Grigoriev I."/>
        </authorList>
    </citation>
    <scope>NUCLEOTIDE SEQUENCE</scope>
    <source>
        <strain evidence="2">CBS 473.64</strain>
    </source>
</reference>
<evidence type="ECO:0000313" key="3">
    <source>
        <dbReference type="Proteomes" id="UP000799753"/>
    </source>
</evidence>
<feature type="compositionally biased region" description="Polar residues" evidence="1">
    <location>
        <begin position="79"/>
        <end position="104"/>
    </location>
</feature>
<dbReference type="EMBL" id="MU006790">
    <property type="protein sequence ID" value="KAF2638201.1"/>
    <property type="molecule type" value="Genomic_DNA"/>
</dbReference>
<evidence type="ECO:0000256" key="1">
    <source>
        <dbReference type="SAM" id="MobiDB-lite"/>
    </source>
</evidence>
<keyword evidence="3" id="KW-1185">Reference proteome</keyword>